<evidence type="ECO:0000313" key="3">
    <source>
        <dbReference type="Proteomes" id="UP000216312"/>
    </source>
</evidence>
<accession>A0A257LX41</accession>
<proteinExistence type="predicted"/>
<evidence type="ECO:0000313" key="2">
    <source>
        <dbReference type="EMBL" id="OYV03321.1"/>
    </source>
</evidence>
<reference evidence="3" key="1">
    <citation type="submission" date="2017-07" db="EMBL/GenBank/DDBJ databases">
        <title>Novel pathways for hydrocarbon cycling and metabolic interdependencies in hydrothermal sediment communities.</title>
        <authorList>
            <person name="Dombrowski N."/>
            <person name="Seitz K."/>
            <person name="Teske A."/>
            <person name="Baker B."/>
        </authorList>
    </citation>
    <scope>NUCLEOTIDE SEQUENCE [LARGE SCALE GENOMIC DNA]</scope>
</reference>
<feature type="domain" description="DUF5723" evidence="1">
    <location>
        <begin position="23"/>
        <end position="330"/>
    </location>
</feature>
<evidence type="ECO:0000259" key="1">
    <source>
        <dbReference type="Pfam" id="PF18990"/>
    </source>
</evidence>
<dbReference type="EMBL" id="NMUJ01000010">
    <property type="protein sequence ID" value="OYV03321.1"/>
    <property type="molecule type" value="Genomic_DNA"/>
</dbReference>
<dbReference type="Proteomes" id="UP000216312">
    <property type="component" value="Unassembled WGS sequence"/>
</dbReference>
<dbReference type="AlphaFoldDB" id="A0A257LX41"/>
<dbReference type="InterPro" id="IPR043781">
    <property type="entry name" value="DUF5723"/>
</dbReference>
<gene>
    <name evidence="2" type="ORF">CGW93_01515</name>
</gene>
<protein>
    <recommendedName>
        <fullName evidence="1">DUF5723 domain-containing protein</fullName>
    </recommendedName>
</protein>
<comment type="caution">
    <text evidence="2">The sequence shown here is derived from an EMBL/GenBank/DDBJ whole genome shotgun (WGS) entry which is preliminary data.</text>
</comment>
<name>A0A257LX41_UNCW3</name>
<dbReference type="Pfam" id="PF18990">
    <property type="entry name" value="DUF5723"/>
    <property type="match status" value="1"/>
</dbReference>
<organism evidence="2 3">
    <name type="scientific">candidate division WOR-3 bacterium 4484_18</name>
    <dbReference type="NCBI Taxonomy" id="2020626"/>
    <lineage>
        <taxon>Bacteria</taxon>
        <taxon>Bacteria division WOR-3</taxon>
    </lineage>
</organism>
<sequence length="379" mass="42964">MMFILWLLGGFIPGGPQAVGWNPALIYAERWTINLLTLEAEVFNNCLPYNELMVDKIDEPFRQKLLQSMPSDGFMAIGEFSGHILCIAYRDVGFAVKLKGSGRLHLANELLDLLLIGNELNRTYEVHGEPMDNQASLYYDIGIGVSIPFELGNNQLKVGIGFHIYRGLYCMGVERFDFIGKTTENCICSSSDVSVRISESGSGYGMDLGITVKQPGGWEYGAAITEIGNLLWYRGEQREWTYELDSFALDMLDSLEEIWLTEYEVTEVEKFTTTLPTIYRVYAKYDVGDWELGTVLDYQLYKTAARQKSVEWIAFTIYEGWRWIDLGIGMGYTHKGIVFIPTIKVKPPHFHCNISLCSMDGIYPWAKGVATKLELILTF</sequence>